<dbReference type="AlphaFoldDB" id="A0A164QEX4"/>
<dbReference type="EMBL" id="KV419426">
    <property type="protein sequence ID" value="KZS89594.1"/>
    <property type="molecule type" value="Genomic_DNA"/>
</dbReference>
<evidence type="ECO:0000313" key="2">
    <source>
        <dbReference type="EMBL" id="KZS89594.1"/>
    </source>
</evidence>
<dbReference type="Proteomes" id="UP000076722">
    <property type="component" value="Unassembled WGS sequence"/>
</dbReference>
<proteinExistence type="predicted"/>
<organism evidence="2 3">
    <name type="scientific">Sistotremastrum niveocremeum HHB9708</name>
    <dbReference type="NCBI Taxonomy" id="1314777"/>
    <lineage>
        <taxon>Eukaryota</taxon>
        <taxon>Fungi</taxon>
        <taxon>Dikarya</taxon>
        <taxon>Basidiomycota</taxon>
        <taxon>Agaricomycotina</taxon>
        <taxon>Agaricomycetes</taxon>
        <taxon>Sistotremastrales</taxon>
        <taxon>Sistotremastraceae</taxon>
        <taxon>Sertulicium</taxon>
        <taxon>Sertulicium niveocremeum</taxon>
    </lineage>
</organism>
<sequence>MYSEGKYSPTVTDATSYRSYAGITGLQGTTSEGCENILPLKRAKWSECERTSPKKANRKARARSSFDRTLSTLTSRRKFPTIHQDDRLAQLHTLPLTLGHRSRFQLNERQLARMNTGMPSLVTQGQREGEVSRAATLTPQRIDPPRTAFSSYFIWRAYLYKVFGLSETLLEFGALYLELEPRKCPTRRHNDRTSSPRQPRPLSRRASEQRRRISSTNVFHQLYHAPQSLYCSQRIAIVSSSNRLPFNKPLYVHTVTVRTALVMLPDMHYISRNGSIPGLSGVRRTIYSANLVSSSARKGSPSLILQNGVLEMLRSPPLTPLRPHARQRRIRRPNLFDYHAEIISPWLVTSYGDPMASADDFCANETIRKTDHLLKSHLDEIHGESQNGLFISGLPQGPLSHQEREKRARSQAFKATHSAVKSIYRTAISPIEKTQATESPLRAFKRHL</sequence>
<feature type="region of interest" description="Disordered" evidence="1">
    <location>
        <begin position="185"/>
        <end position="211"/>
    </location>
</feature>
<evidence type="ECO:0000256" key="1">
    <source>
        <dbReference type="SAM" id="MobiDB-lite"/>
    </source>
</evidence>
<protein>
    <submittedName>
        <fullName evidence="2">Uncharacterized protein</fullName>
    </submittedName>
</protein>
<name>A0A164QEX4_9AGAM</name>
<keyword evidence="3" id="KW-1185">Reference proteome</keyword>
<evidence type="ECO:0000313" key="3">
    <source>
        <dbReference type="Proteomes" id="UP000076722"/>
    </source>
</evidence>
<gene>
    <name evidence="2" type="ORF">SISNIDRAFT_469116</name>
</gene>
<accession>A0A164QEX4</accession>
<reference evidence="2 3" key="1">
    <citation type="journal article" date="2016" name="Mol. Biol. Evol.">
        <title>Comparative Genomics of Early-Diverging Mushroom-Forming Fungi Provides Insights into the Origins of Lignocellulose Decay Capabilities.</title>
        <authorList>
            <person name="Nagy L.G."/>
            <person name="Riley R."/>
            <person name="Tritt A."/>
            <person name="Adam C."/>
            <person name="Daum C."/>
            <person name="Floudas D."/>
            <person name="Sun H."/>
            <person name="Yadav J.S."/>
            <person name="Pangilinan J."/>
            <person name="Larsson K.H."/>
            <person name="Matsuura K."/>
            <person name="Barry K."/>
            <person name="Labutti K."/>
            <person name="Kuo R."/>
            <person name="Ohm R.A."/>
            <person name="Bhattacharya S.S."/>
            <person name="Shirouzu T."/>
            <person name="Yoshinaga Y."/>
            <person name="Martin F.M."/>
            <person name="Grigoriev I.V."/>
            <person name="Hibbett D.S."/>
        </authorList>
    </citation>
    <scope>NUCLEOTIDE SEQUENCE [LARGE SCALE GENOMIC DNA]</scope>
    <source>
        <strain evidence="2 3">HHB9708</strain>
    </source>
</reference>